<feature type="region of interest" description="Disordered" evidence="1">
    <location>
        <begin position="1"/>
        <end position="26"/>
    </location>
</feature>
<feature type="compositionally biased region" description="Polar residues" evidence="1">
    <location>
        <begin position="7"/>
        <end position="17"/>
    </location>
</feature>
<feature type="domain" description="Flagellar protein FlgJ N-terminal" evidence="2">
    <location>
        <begin position="53"/>
        <end position="96"/>
    </location>
</feature>
<keyword evidence="4" id="KW-1185">Reference proteome</keyword>
<dbReference type="AlphaFoldDB" id="A0A3T0EBL5"/>
<dbReference type="InterPro" id="IPR019301">
    <property type="entry name" value="Flagellar_prot_FlgJ_N"/>
</dbReference>
<evidence type="ECO:0000313" key="4">
    <source>
        <dbReference type="Proteomes" id="UP000286954"/>
    </source>
</evidence>
<dbReference type="RefSeq" id="WP_127568112.1">
    <property type="nucleotide sequence ID" value="NZ_BMFB01000001.1"/>
</dbReference>
<evidence type="ECO:0000259" key="2">
    <source>
        <dbReference type="Pfam" id="PF10135"/>
    </source>
</evidence>
<dbReference type="EMBL" id="CP018911">
    <property type="protein sequence ID" value="AZU04833.1"/>
    <property type="molecule type" value="Genomic_DNA"/>
</dbReference>
<name>A0A3T0EBL5_9PROT</name>
<dbReference type="OrthoDB" id="7862954at2"/>
<accession>A0A3T0EBL5</accession>
<reference evidence="3 4" key="1">
    <citation type="submission" date="2016-12" db="EMBL/GenBank/DDBJ databases">
        <title>The genome of dimorphic prosthecate Glycocaulis alkaliphilus 6b-8t, isolated from crude oil dictates its adaptability in petroleum environments.</title>
        <authorList>
            <person name="Wu X.-L."/>
            <person name="Geng S."/>
        </authorList>
    </citation>
    <scope>NUCLEOTIDE SEQUENCE [LARGE SCALE GENOMIC DNA]</scope>
    <source>
        <strain evidence="3 4">6B-8</strain>
    </source>
</reference>
<dbReference type="Proteomes" id="UP000286954">
    <property type="component" value="Chromosome"/>
</dbReference>
<gene>
    <name evidence="3" type="ORF">X907_2318</name>
</gene>
<organism evidence="3 4">
    <name type="scientific">Glycocaulis alkaliphilus</name>
    <dbReference type="NCBI Taxonomy" id="1434191"/>
    <lineage>
        <taxon>Bacteria</taxon>
        <taxon>Pseudomonadati</taxon>
        <taxon>Pseudomonadota</taxon>
        <taxon>Alphaproteobacteria</taxon>
        <taxon>Maricaulales</taxon>
        <taxon>Maricaulaceae</taxon>
        <taxon>Glycocaulis</taxon>
    </lineage>
</organism>
<evidence type="ECO:0000256" key="1">
    <source>
        <dbReference type="SAM" id="MobiDB-lite"/>
    </source>
</evidence>
<proteinExistence type="predicted"/>
<protein>
    <submittedName>
        <fullName evidence="3">Chemotactic signal-response protein CheL, putative</fullName>
    </submittedName>
</protein>
<sequence>MDDFLASQVQGAFQTREPSLPGTGGITNAEQARRVAEEFEAVFLAQLVEQMMGESTQSEMFGGGAGESAFRGMLNEEYAKVMARAGGIGLADDLAREILRLQEAGAR</sequence>
<dbReference type="KEGG" id="gak:X907_2318"/>
<dbReference type="Pfam" id="PF10135">
    <property type="entry name" value="Rod-binding"/>
    <property type="match status" value="1"/>
</dbReference>
<evidence type="ECO:0000313" key="3">
    <source>
        <dbReference type="EMBL" id="AZU04833.1"/>
    </source>
</evidence>